<dbReference type="AlphaFoldDB" id="A0A9W7WP66"/>
<comment type="caution">
    <text evidence="2">The sequence shown here is derived from an EMBL/GenBank/DDBJ whole genome shotgun (WGS) entry which is preliminary data.</text>
</comment>
<keyword evidence="3" id="KW-1185">Reference proteome</keyword>
<organism evidence="2 3">
    <name type="scientific">Triplophysa rosa</name>
    <name type="common">Cave loach</name>
    <dbReference type="NCBI Taxonomy" id="992332"/>
    <lineage>
        <taxon>Eukaryota</taxon>
        <taxon>Metazoa</taxon>
        <taxon>Chordata</taxon>
        <taxon>Craniata</taxon>
        <taxon>Vertebrata</taxon>
        <taxon>Euteleostomi</taxon>
        <taxon>Actinopterygii</taxon>
        <taxon>Neopterygii</taxon>
        <taxon>Teleostei</taxon>
        <taxon>Ostariophysi</taxon>
        <taxon>Cypriniformes</taxon>
        <taxon>Nemacheilidae</taxon>
        <taxon>Triplophysa</taxon>
    </lineage>
</organism>
<protein>
    <recommendedName>
        <fullName evidence="4">Secreted protein</fullName>
    </recommendedName>
</protein>
<dbReference type="EMBL" id="JAFHDT010000009">
    <property type="protein sequence ID" value="KAI7805760.1"/>
    <property type="molecule type" value="Genomic_DNA"/>
</dbReference>
<gene>
    <name evidence="2" type="ORF">IRJ41_020808</name>
</gene>
<evidence type="ECO:0000256" key="1">
    <source>
        <dbReference type="SAM" id="SignalP"/>
    </source>
</evidence>
<evidence type="ECO:0008006" key="4">
    <source>
        <dbReference type="Google" id="ProtNLM"/>
    </source>
</evidence>
<evidence type="ECO:0000313" key="2">
    <source>
        <dbReference type="EMBL" id="KAI7805760.1"/>
    </source>
</evidence>
<dbReference type="Proteomes" id="UP001059041">
    <property type="component" value="Linkage Group LG9"/>
</dbReference>
<sequence length="107" mass="11789">MVLVFSGLSLEVITVIVSLKFDISHVYDQNLPKAIVQDRVFVCETIAVALCFGGDRGHDLTSRFEVKACWAAVDTTNVSFRGVVVLTRLGKCKHSDCTIIAQSMQRV</sequence>
<proteinExistence type="predicted"/>
<evidence type="ECO:0000313" key="3">
    <source>
        <dbReference type="Proteomes" id="UP001059041"/>
    </source>
</evidence>
<name>A0A9W7WP66_TRIRA</name>
<feature type="chain" id="PRO_5040870497" description="Secreted protein" evidence="1">
    <location>
        <begin position="19"/>
        <end position="107"/>
    </location>
</feature>
<reference evidence="2" key="1">
    <citation type="submission" date="2021-02" db="EMBL/GenBank/DDBJ databases">
        <title>Comparative genomics reveals that relaxation of natural selection precedes convergent phenotypic evolution of cavefish.</title>
        <authorList>
            <person name="Peng Z."/>
        </authorList>
    </citation>
    <scope>NUCLEOTIDE SEQUENCE</scope>
    <source>
        <tissue evidence="2">Muscle</tissue>
    </source>
</reference>
<accession>A0A9W7WP66</accession>
<feature type="signal peptide" evidence="1">
    <location>
        <begin position="1"/>
        <end position="18"/>
    </location>
</feature>
<keyword evidence="1" id="KW-0732">Signal</keyword>